<protein>
    <submittedName>
        <fullName evidence="1">Uncharacterized protein</fullName>
    </submittedName>
</protein>
<organism evidence="1">
    <name type="scientific">Ignisphaera aggregans</name>
    <dbReference type="NCBI Taxonomy" id="334771"/>
    <lineage>
        <taxon>Archaea</taxon>
        <taxon>Thermoproteota</taxon>
        <taxon>Thermoprotei</taxon>
        <taxon>Desulfurococcales</taxon>
        <taxon>Desulfurococcaceae</taxon>
        <taxon>Ignisphaera</taxon>
    </lineage>
</organism>
<proteinExistence type="predicted"/>
<gene>
    <name evidence="1" type="ORF">ENO77_03260</name>
</gene>
<sequence>MVLDKCVMNIVISAYPLAFSRCSSTIFKGKRYSIGLPYDLSRGIVEISRSVPTVVIACPDYLSDLCLDRISDNLIQIVVPRNIHLLRVEIDIENRSITSMSTLNTA</sequence>
<dbReference type="AlphaFoldDB" id="A0A7C2VPA5"/>
<reference evidence="1" key="1">
    <citation type="journal article" date="2020" name="mSystems">
        <title>Genome- and Community-Level Interaction Insights into Carbon Utilization and Element Cycling Functions of Hydrothermarchaeota in Hydrothermal Sediment.</title>
        <authorList>
            <person name="Zhou Z."/>
            <person name="Liu Y."/>
            <person name="Xu W."/>
            <person name="Pan J."/>
            <person name="Luo Z.H."/>
            <person name="Li M."/>
        </authorList>
    </citation>
    <scope>NUCLEOTIDE SEQUENCE [LARGE SCALE GENOMIC DNA]</scope>
    <source>
        <strain evidence="1">SpSt-16</strain>
    </source>
</reference>
<dbReference type="EMBL" id="DSGT01000009">
    <property type="protein sequence ID" value="HEW53168.1"/>
    <property type="molecule type" value="Genomic_DNA"/>
</dbReference>
<comment type="caution">
    <text evidence="1">The sequence shown here is derived from an EMBL/GenBank/DDBJ whole genome shotgun (WGS) entry which is preliminary data.</text>
</comment>
<evidence type="ECO:0000313" key="1">
    <source>
        <dbReference type="EMBL" id="HEW53168.1"/>
    </source>
</evidence>
<name>A0A7C2VPA5_9CREN</name>
<accession>A0A7C2VPA5</accession>